<proteinExistence type="predicted"/>
<dbReference type="OrthoDB" id="8777601at2"/>
<reference evidence="2 3" key="1">
    <citation type="submission" date="2019-11" db="EMBL/GenBank/DDBJ databases">
        <title>Type strains purchased from KCTC, JCM and DSMZ.</title>
        <authorList>
            <person name="Lu H."/>
        </authorList>
    </citation>
    <scope>NUCLEOTIDE SEQUENCE [LARGE SCALE GENOMIC DNA]</scope>
    <source>
        <strain evidence="2 3">JCM 31587</strain>
    </source>
</reference>
<keyword evidence="3" id="KW-1185">Reference proteome</keyword>
<dbReference type="Proteomes" id="UP000472320">
    <property type="component" value="Unassembled WGS sequence"/>
</dbReference>
<keyword evidence="1" id="KW-0732">Signal</keyword>
<gene>
    <name evidence="2" type="ORF">GM658_02110</name>
</gene>
<evidence type="ECO:0000256" key="1">
    <source>
        <dbReference type="SAM" id="SignalP"/>
    </source>
</evidence>
<accession>A0A6L6QAF6</accession>
<dbReference type="EMBL" id="WNKX01000001">
    <property type="protein sequence ID" value="MTW09382.1"/>
    <property type="molecule type" value="Genomic_DNA"/>
</dbReference>
<feature type="signal peptide" evidence="1">
    <location>
        <begin position="1"/>
        <end position="19"/>
    </location>
</feature>
<comment type="caution">
    <text evidence="2">The sequence shown here is derived from an EMBL/GenBank/DDBJ whole genome shotgun (WGS) entry which is preliminary data.</text>
</comment>
<protein>
    <recommendedName>
        <fullName evidence="4">Sel1 repeat family protein</fullName>
    </recommendedName>
</protein>
<feature type="chain" id="PRO_5026808729" description="Sel1 repeat family protein" evidence="1">
    <location>
        <begin position="20"/>
        <end position="264"/>
    </location>
</feature>
<dbReference type="RefSeq" id="WP_155452346.1">
    <property type="nucleotide sequence ID" value="NZ_WNKX01000001.1"/>
</dbReference>
<name>A0A6L6QAF6_9BURK</name>
<organism evidence="2 3">
    <name type="scientific">Massilia eburnea</name>
    <dbReference type="NCBI Taxonomy" id="1776165"/>
    <lineage>
        <taxon>Bacteria</taxon>
        <taxon>Pseudomonadati</taxon>
        <taxon>Pseudomonadota</taxon>
        <taxon>Betaproteobacteria</taxon>
        <taxon>Burkholderiales</taxon>
        <taxon>Oxalobacteraceae</taxon>
        <taxon>Telluria group</taxon>
        <taxon>Massilia</taxon>
    </lineage>
</organism>
<dbReference type="AlphaFoldDB" id="A0A6L6QAF6"/>
<sequence length="264" mass="28772">MIRNLILLLIISSILPAHAARPIVSAVEMGKRQIKAGKHQQAFNLWYAVGSYGPEPDVQYALSDMLDHSKATLKLPGLRADIANRMLLLAAVNGYRPAQSKLAYALRAGRPGIIADETAAKCWEQELALPSAPEKCLARTATSTPKARPACSQLIAKLENSADGRKAAELCLANGLMALQAPGLPPSDIYESDVAAHEAYGIEWIIVGDAPGEHGIAFMESFDSAMDQAIRAKWGEDVYERITADAERRLQAFRVRKQDAQKRK</sequence>
<evidence type="ECO:0008006" key="4">
    <source>
        <dbReference type="Google" id="ProtNLM"/>
    </source>
</evidence>
<evidence type="ECO:0000313" key="2">
    <source>
        <dbReference type="EMBL" id="MTW09382.1"/>
    </source>
</evidence>
<evidence type="ECO:0000313" key="3">
    <source>
        <dbReference type="Proteomes" id="UP000472320"/>
    </source>
</evidence>